<sequence>AFYEFIPKRIRLDIIPPGALVHSTVHSEFYPRDALNVTGGSMGQSIHNRWHLVPELTVLESLIIGGESWTFLYRLKFVIILSWCSHVKSSDSRAKQACGHDNVIKCCELEISENKAASSDHG</sequence>
<reference evidence="1 2" key="1">
    <citation type="journal article" date="2021" name="BMC Genomics">
        <title>Datura genome reveals duplications of psychoactive alkaloid biosynthetic genes and high mutation rate following tissue culture.</title>
        <authorList>
            <person name="Rajewski A."/>
            <person name="Carter-House D."/>
            <person name="Stajich J."/>
            <person name="Litt A."/>
        </authorList>
    </citation>
    <scope>NUCLEOTIDE SEQUENCE [LARGE SCALE GENOMIC DNA]</scope>
    <source>
        <strain evidence="1">AR-01</strain>
    </source>
</reference>
<keyword evidence="2" id="KW-1185">Reference proteome</keyword>
<feature type="non-terminal residue" evidence="1">
    <location>
        <position position="1"/>
    </location>
</feature>
<accession>A0ABS8T0N5</accession>
<organism evidence="1 2">
    <name type="scientific">Datura stramonium</name>
    <name type="common">Jimsonweed</name>
    <name type="synonym">Common thornapple</name>
    <dbReference type="NCBI Taxonomy" id="4076"/>
    <lineage>
        <taxon>Eukaryota</taxon>
        <taxon>Viridiplantae</taxon>
        <taxon>Streptophyta</taxon>
        <taxon>Embryophyta</taxon>
        <taxon>Tracheophyta</taxon>
        <taxon>Spermatophyta</taxon>
        <taxon>Magnoliopsida</taxon>
        <taxon>eudicotyledons</taxon>
        <taxon>Gunneridae</taxon>
        <taxon>Pentapetalae</taxon>
        <taxon>asterids</taxon>
        <taxon>lamiids</taxon>
        <taxon>Solanales</taxon>
        <taxon>Solanaceae</taxon>
        <taxon>Solanoideae</taxon>
        <taxon>Datureae</taxon>
        <taxon>Datura</taxon>
    </lineage>
</organism>
<comment type="caution">
    <text evidence="1">The sequence shown here is derived from an EMBL/GenBank/DDBJ whole genome shotgun (WGS) entry which is preliminary data.</text>
</comment>
<proteinExistence type="predicted"/>
<gene>
    <name evidence="1" type="ORF">HAX54_053216</name>
</gene>
<name>A0ABS8T0N5_DATST</name>
<dbReference type="Proteomes" id="UP000823775">
    <property type="component" value="Unassembled WGS sequence"/>
</dbReference>
<evidence type="ECO:0000313" key="2">
    <source>
        <dbReference type="Proteomes" id="UP000823775"/>
    </source>
</evidence>
<evidence type="ECO:0000313" key="1">
    <source>
        <dbReference type="EMBL" id="MCD7464676.1"/>
    </source>
</evidence>
<protein>
    <submittedName>
        <fullName evidence="1">Uncharacterized protein</fullName>
    </submittedName>
</protein>
<dbReference type="EMBL" id="JACEIK010000985">
    <property type="protein sequence ID" value="MCD7464676.1"/>
    <property type="molecule type" value="Genomic_DNA"/>
</dbReference>